<evidence type="ECO:0000256" key="20">
    <source>
        <dbReference type="ARBA" id="ARBA00023136"/>
    </source>
</evidence>
<feature type="domain" description="Penicillin-binding protein transpeptidase" evidence="28">
    <location>
        <begin position="434"/>
        <end position="609"/>
    </location>
</feature>
<reference evidence="32" key="1">
    <citation type="journal article" date="2019" name="Int. J. Syst. Evol. Microbiol.">
        <title>The Global Catalogue of Microorganisms (GCM) 10K type strain sequencing project: providing services to taxonomists for standard genome sequencing and annotation.</title>
        <authorList>
            <consortium name="The Broad Institute Genomics Platform"/>
            <consortium name="The Broad Institute Genome Sequencing Center for Infectious Disease"/>
            <person name="Wu L."/>
            <person name="Ma J."/>
        </authorList>
    </citation>
    <scope>NUCLEOTIDE SEQUENCE [LARGE SCALE GENOMIC DNA]</scope>
    <source>
        <strain evidence="32">KACC 11407</strain>
    </source>
</reference>
<dbReference type="Pfam" id="PF17092">
    <property type="entry name" value="PCB_OB"/>
    <property type="match status" value="1"/>
</dbReference>
<organism evidence="31 32">
    <name type="scientific">Lysobacter yangpyeongensis</name>
    <dbReference type="NCBI Taxonomy" id="346182"/>
    <lineage>
        <taxon>Bacteria</taxon>
        <taxon>Pseudomonadati</taxon>
        <taxon>Pseudomonadota</taxon>
        <taxon>Gammaproteobacteria</taxon>
        <taxon>Lysobacterales</taxon>
        <taxon>Lysobacteraceae</taxon>
        <taxon>Lysobacter</taxon>
    </lineage>
</organism>
<dbReference type="SUPFAM" id="SSF56601">
    <property type="entry name" value="beta-lactamase/transpeptidase-like"/>
    <property type="match status" value="1"/>
</dbReference>
<evidence type="ECO:0000256" key="8">
    <source>
        <dbReference type="ARBA" id="ARBA00022475"/>
    </source>
</evidence>
<keyword evidence="23" id="KW-0961">Cell wall biogenesis/degradation</keyword>
<evidence type="ECO:0000256" key="23">
    <source>
        <dbReference type="ARBA" id="ARBA00023316"/>
    </source>
</evidence>
<evidence type="ECO:0000256" key="9">
    <source>
        <dbReference type="ARBA" id="ARBA00022519"/>
    </source>
</evidence>
<feature type="domain" description="Glycosyl transferase family 51" evidence="29">
    <location>
        <begin position="59"/>
        <end position="235"/>
    </location>
</feature>
<evidence type="ECO:0000256" key="21">
    <source>
        <dbReference type="ARBA" id="ARBA00023251"/>
    </source>
</evidence>
<evidence type="ECO:0000256" key="27">
    <source>
        <dbReference type="SAM" id="Phobius"/>
    </source>
</evidence>
<dbReference type="SUPFAM" id="SSF53955">
    <property type="entry name" value="Lysozyme-like"/>
    <property type="match status" value="1"/>
</dbReference>
<keyword evidence="10" id="KW-0121">Carboxypeptidase</keyword>
<keyword evidence="11" id="KW-0645">Protease</keyword>
<keyword evidence="18" id="KW-0573">Peptidoglycan synthesis</keyword>
<evidence type="ECO:0000256" key="24">
    <source>
        <dbReference type="ARBA" id="ARBA00034000"/>
    </source>
</evidence>
<evidence type="ECO:0000256" key="3">
    <source>
        <dbReference type="ARBA" id="ARBA00004752"/>
    </source>
</evidence>
<evidence type="ECO:0000256" key="5">
    <source>
        <dbReference type="ARBA" id="ARBA00007739"/>
    </source>
</evidence>
<evidence type="ECO:0000256" key="1">
    <source>
        <dbReference type="ARBA" id="ARBA00002624"/>
    </source>
</evidence>
<dbReference type="InterPro" id="IPR031376">
    <property type="entry name" value="PCB_OB"/>
</dbReference>
<dbReference type="InterPro" id="IPR012338">
    <property type="entry name" value="Beta-lactam/transpept-like"/>
</dbReference>
<evidence type="ECO:0000313" key="31">
    <source>
        <dbReference type="EMBL" id="MFC5570106.1"/>
    </source>
</evidence>
<comment type="function">
    <text evidence="1">Cell wall formation. Synthesis of cross-linked peptidoglycan from the lipid intermediates. The enzyme has a penicillin-insensitive transglycosylase N-terminal domain (formation of linear glycan strands) and a penicillin-sensitive transpeptidase C-terminal domain (cross-linking of the peptide subunits).</text>
</comment>
<evidence type="ECO:0000256" key="25">
    <source>
        <dbReference type="ARBA" id="ARBA00044770"/>
    </source>
</evidence>
<evidence type="ECO:0000259" key="29">
    <source>
        <dbReference type="Pfam" id="PF00912"/>
    </source>
</evidence>
<keyword evidence="8" id="KW-1003">Cell membrane</keyword>
<keyword evidence="22" id="KW-0511">Multifunctional enzyme</keyword>
<dbReference type="EC" id="2.4.99.28" evidence="25"/>
<evidence type="ECO:0000256" key="7">
    <source>
        <dbReference type="ARBA" id="ARBA00018638"/>
    </source>
</evidence>
<accession>A0ABW0SMK9</accession>
<name>A0ABW0SMK9_9GAMM</name>
<evidence type="ECO:0000256" key="22">
    <source>
        <dbReference type="ARBA" id="ARBA00023268"/>
    </source>
</evidence>
<keyword evidence="9" id="KW-0997">Cell inner membrane</keyword>
<evidence type="ECO:0000256" key="6">
    <source>
        <dbReference type="ARBA" id="ARBA00012448"/>
    </source>
</evidence>
<dbReference type="RefSeq" id="WP_386754452.1">
    <property type="nucleotide sequence ID" value="NZ_JBHSNM010000002.1"/>
</dbReference>
<dbReference type="InterPro" id="IPR001460">
    <property type="entry name" value="PCN-bd_Tpept"/>
</dbReference>
<sequence length="835" mass="91522">MPRFRRLLRWTLIAATSVALLGAIALGVLYFLIAPKLPDVETLRNVELQEPMYVYSRDGKLMALFGETRRYPVNIEDVPQRLKQAFLAAEDARFYKHHGVDYKGTARAIWLLATTDDRRVPGGSTITQQVARQFFLSQEYSYKRKLAEMLLAMRIENELSKDEIFELYLNKSFFGHRSYGVAAAAEFYYGKKLNQLSLDEMASLAAIPKFPSTANPLSNPARAKERRDVYILQRMAQLKFITQAEADAAKAVPMHATPHERPVEVHAPYVAEMVRQEMVARYGAEALTKGYHVITTIDPVLQASADKAIRAGLRTYDLRHGWHGVEQHFDLADTEDRATTLARLRKVSAQADLLPAIVLAVEDRSAKVLLGDGSELELGPDQGWNGQSPDKLVKRGDLVRVLRQEAAADAKQAAKPAAGVRYSLAQVPRAQAALVSLEPSNGALRALSGGYSFAGNKFNRATQARRQPGSSFKPFVYAAAFERGFNPASVVLDAPVVFKDRRGHLWRPQNDTGNFAGPMRLREAMVQSRNLVSVRLLDAIGVDYARKYISHLGFEEKELPPNLSMSLGTASLTPLSVARGFSVFANGGFLVTPWFIDEVRDSNGAVLFKEKPATACPQCGIGSAGKIVATPAASTVVDGFDLGPAGGSASRPAIAAADTSKPKEIKAPPADMVVAPRAIDNRIAYQIVSMLRDVVLRGTGTPAKVLNREDVGGKTGSTNDHRDAWFSGIGGPYVTTVWVGRDDYKSLGYREYGGRAALPIWIDYMRVALKDQPIATNEPPEGMVKVSVAANGTLMPEGSGGVVEWVKAEDLDRMETYVDYGPQDATPTEESFDIF</sequence>
<dbReference type="InterPro" id="IPR023346">
    <property type="entry name" value="Lysozyme-like_dom_sf"/>
</dbReference>
<evidence type="ECO:0000259" key="30">
    <source>
        <dbReference type="Pfam" id="PF17092"/>
    </source>
</evidence>
<keyword evidence="32" id="KW-1185">Reference proteome</keyword>
<keyword evidence="21" id="KW-0046">Antibiotic resistance</keyword>
<keyword evidence="15" id="KW-0378">Hydrolase</keyword>
<evidence type="ECO:0000256" key="17">
    <source>
        <dbReference type="ARBA" id="ARBA00022968"/>
    </source>
</evidence>
<feature type="domain" description="Penicillin-binding protein OB-like" evidence="30">
    <location>
        <begin position="322"/>
        <end position="429"/>
    </location>
</feature>
<keyword evidence="14 27" id="KW-0812">Transmembrane</keyword>
<comment type="subcellular location">
    <subcellularLocation>
        <location evidence="2">Cell inner membrane</location>
        <topology evidence="2">Single-pass type II membrane protein</topology>
    </subcellularLocation>
</comment>
<dbReference type="InterPro" id="IPR050396">
    <property type="entry name" value="Glycosyltr_51/Transpeptidase"/>
</dbReference>
<dbReference type="InterPro" id="IPR001264">
    <property type="entry name" value="Glyco_trans_51"/>
</dbReference>
<evidence type="ECO:0000256" key="4">
    <source>
        <dbReference type="ARBA" id="ARBA00007090"/>
    </source>
</evidence>
<comment type="pathway">
    <text evidence="3">Cell wall biogenesis; peptidoglycan biosynthesis.</text>
</comment>
<dbReference type="NCBIfam" id="TIGR02074">
    <property type="entry name" value="PBP_1a_fam"/>
    <property type="match status" value="1"/>
</dbReference>
<evidence type="ECO:0000256" key="26">
    <source>
        <dbReference type="ARBA" id="ARBA00049902"/>
    </source>
</evidence>
<evidence type="ECO:0000256" key="11">
    <source>
        <dbReference type="ARBA" id="ARBA00022670"/>
    </source>
</evidence>
<keyword evidence="17" id="KW-0735">Signal-anchor</keyword>
<comment type="catalytic activity">
    <reaction evidence="26">
        <text>[GlcNAc-(1-&gt;4)-Mur2Ac(oyl-L-Ala-gamma-D-Glu-L-Lys-D-Ala-D-Ala)](n)-di-trans,octa-cis-undecaprenyl diphosphate + beta-D-GlcNAc-(1-&gt;4)-Mur2Ac(oyl-L-Ala-gamma-D-Glu-L-Lys-D-Ala-D-Ala)-di-trans,octa-cis-undecaprenyl diphosphate = [GlcNAc-(1-&gt;4)-Mur2Ac(oyl-L-Ala-gamma-D-Glu-L-Lys-D-Ala-D-Ala)](n+1)-di-trans,octa-cis-undecaprenyl diphosphate + di-trans,octa-cis-undecaprenyl diphosphate + H(+)</text>
        <dbReference type="Rhea" id="RHEA:23708"/>
        <dbReference type="Rhea" id="RHEA-COMP:9602"/>
        <dbReference type="Rhea" id="RHEA-COMP:9603"/>
        <dbReference type="ChEBI" id="CHEBI:15378"/>
        <dbReference type="ChEBI" id="CHEBI:58405"/>
        <dbReference type="ChEBI" id="CHEBI:60033"/>
        <dbReference type="ChEBI" id="CHEBI:78435"/>
        <dbReference type="EC" id="2.4.99.28"/>
    </reaction>
</comment>
<evidence type="ECO:0000259" key="28">
    <source>
        <dbReference type="Pfam" id="PF00905"/>
    </source>
</evidence>
<evidence type="ECO:0000256" key="13">
    <source>
        <dbReference type="ARBA" id="ARBA00022679"/>
    </source>
</evidence>
<keyword evidence="16" id="KW-0133">Cell shape</keyword>
<keyword evidence="13" id="KW-0808">Transferase</keyword>
<evidence type="ECO:0000256" key="19">
    <source>
        <dbReference type="ARBA" id="ARBA00022989"/>
    </source>
</evidence>
<proteinExistence type="inferred from homology"/>
<dbReference type="Gene3D" id="3.40.710.10">
    <property type="entry name" value="DD-peptidase/beta-lactamase superfamily"/>
    <property type="match status" value="2"/>
</dbReference>
<comment type="caution">
    <text evidence="31">The sequence shown here is derived from an EMBL/GenBank/DDBJ whole genome shotgun (WGS) entry which is preliminary data.</text>
</comment>
<dbReference type="Gene3D" id="1.10.3810.10">
    <property type="entry name" value="Biosynthetic peptidoglycan transglycosylase-like"/>
    <property type="match status" value="1"/>
</dbReference>
<gene>
    <name evidence="31" type="ORF">ACFPN1_08555</name>
</gene>
<dbReference type="Pfam" id="PF00912">
    <property type="entry name" value="Transgly"/>
    <property type="match status" value="1"/>
</dbReference>
<protein>
    <recommendedName>
        <fullName evidence="7">Penicillin-binding protein 1A</fullName>
        <ecNumber evidence="25">2.4.99.28</ecNumber>
        <ecNumber evidence="6">3.4.16.4</ecNumber>
    </recommendedName>
</protein>
<dbReference type="InterPro" id="IPR036950">
    <property type="entry name" value="PBP_transglycosylase"/>
</dbReference>
<dbReference type="EMBL" id="JBHSNM010000002">
    <property type="protein sequence ID" value="MFC5570106.1"/>
    <property type="molecule type" value="Genomic_DNA"/>
</dbReference>
<dbReference type="EC" id="3.4.16.4" evidence="6"/>
<dbReference type="Pfam" id="PF00905">
    <property type="entry name" value="Transpeptidase"/>
    <property type="match status" value="1"/>
</dbReference>
<dbReference type="Proteomes" id="UP001596036">
    <property type="component" value="Unassembled WGS sequence"/>
</dbReference>
<evidence type="ECO:0000256" key="18">
    <source>
        <dbReference type="ARBA" id="ARBA00022984"/>
    </source>
</evidence>
<evidence type="ECO:0000256" key="2">
    <source>
        <dbReference type="ARBA" id="ARBA00004249"/>
    </source>
</evidence>
<evidence type="ECO:0000256" key="10">
    <source>
        <dbReference type="ARBA" id="ARBA00022645"/>
    </source>
</evidence>
<feature type="transmembrane region" description="Helical" evidence="27">
    <location>
        <begin position="12"/>
        <end position="33"/>
    </location>
</feature>
<dbReference type="PANTHER" id="PTHR32282:SF27">
    <property type="entry name" value="PENICILLIN-BINDING PROTEIN 1A"/>
    <property type="match status" value="1"/>
</dbReference>
<evidence type="ECO:0000256" key="16">
    <source>
        <dbReference type="ARBA" id="ARBA00022960"/>
    </source>
</evidence>
<evidence type="ECO:0000256" key="14">
    <source>
        <dbReference type="ARBA" id="ARBA00022692"/>
    </source>
</evidence>
<dbReference type="PANTHER" id="PTHR32282">
    <property type="entry name" value="BINDING PROTEIN TRANSPEPTIDASE, PUTATIVE-RELATED"/>
    <property type="match status" value="1"/>
</dbReference>
<comment type="similarity">
    <text evidence="5">In the N-terminal section; belongs to the glycosyltransferase 51 family.</text>
</comment>
<evidence type="ECO:0000313" key="32">
    <source>
        <dbReference type="Proteomes" id="UP001596036"/>
    </source>
</evidence>
<evidence type="ECO:0000256" key="12">
    <source>
        <dbReference type="ARBA" id="ARBA00022676"/>
    </source>
</evidence>
<evidence type="ECO:0000256" key="15">
    <source>
        <dbReference type="ARBA" id="ARBA00022801"/>
    </source>
</evidence>
<comment type="similarity">
    <text evidence="4">In the C-terminal section; belongs to the transpeptidase family.</text>
</comment>
<comment type="catalytic activity">
    <reaction evidence="24">
        <text>Preferential cleavage: (Ac)2-L-Lys-D-Ala-|-D-Ala. Also transpeptidation of peptidyl-alanyl moieties that are N-acyl substituents of D-alanine.</text>
        <dbReference type="EC" id="3.4.16.4"/>
    </reaction>
</comment>
<keyword evidence="12" id="KW-0328">Glycosyltransferase</keyword>
<keyword evidence="20 27" id="KW-0472">Membrane</keyword>
<keyword evidence="19 27" id="KW-1133">Transmembrane helix</keyword>